<dbReference type="SUPFAM" id="SSF56784">
    <property type="entry name" value="HAD-like"/>
    <property type="match status" value="1"/>
</dbReference>
<dbReference type="InterPro" id="IPR036412">
    <property type="entry name" value="HAD-like_sf"/>
</dbReference>
<dbReference type="Pfam" id="PF00702">
    <property type="entry name" value="Hydrolase"/>
    <property type="match status" value="1"/>
</dbReference>
<evidence type="ECO:0000313" key="2">
    <source>
        <dbReference type="Proteomes" id="UP000705508"/>
    </source>
</evidence>
<dbReference type="Proteomes" id="UP000705508">
    <property type="component" value="Unassembled WGS sequence"/>
</dbReference>
<dbReference type="PRINTS" id="PR00413">
    <property type="entry name" value="HADHALOGNASE"/>
</dbReference>
<dbReference type="SFLD" id="SFLDS00003">
    <property type="entry name" value="Haloacid_Dehalogenase"/>
    <property type="match status" value="1"/>
</dbReference>
<dbReference type="Gene3D" id="3.40.50.1000">
    <property type="entry name" value="HAD superfamily/HAD-like"/>
    <property type="match status" value="1"/>
</dbReference>
<protein>
    <submittedName>
        <fullName evidence="1">HAD family phosphatase</fullName>
    </submittedName>
</protein>
<dbReference type="PANTHER" id="PTHR43611">
    <property type="entry name" value="ALPHA-D-GLUCOSE 1-PHOSPHATE PHOSPHATASE"/>
    <property type="match status" value="1"/>
</dbReference>
<dbReference type="AlphaFoldDB" id="A0A938X9R4"/>
<reference evidence="1" key="1">
    <citation type="submission" date="2020-08" db="EMBL/GenBank/DDBJ databases">
        <authorList>
            <person name="Cejkova D."/>
            <person name="Kubasova T."/>
            <person name="Jahodarova E."/>
            <person name="Rychlik I."/>
        </authorList>
    </citation>
    <scope>NUCLEOTIDE SEQUENCE</scope>
    <source>
        <strain evidence="1">An582</strain>
    </source>
</reference>
<accession>A0A938X9R4</accession>
<gene>
    <name evidence="1" type="ORF">H6A20_02360</name>
</gene>
<dbReference type="InterPro" id="IPR023214">
    <property type="entry name" value="HAD_sf"/>
</dbReference>
<sequence>MDRQITYIDADTEAVIFDLGKVLLGYDWQPYLRSLGYDAQTERILADAVFLNEDWERGDRGGLTAEEWEQLFIENAPAYEKEIRRVYSGLAHTIYPLPYTDRLVRLLKGQGLKLYYLSNYSEHLHRETSHMMGFLQEFDGGIFSYEVQSIKPEEKIYRLLLERYRIRPERAVFFDDRPVNVEAAARLGIRGVVFEPDMAYHMLDI</sequence>
<organism evidence="1 2">
    <name type="scientific">Mordavella massiliensis</name>
    <dbReference type="NCBI Taxonomy" id="1871024"/>
    <lineage>
        <taxon>Bacteria</taxon>
        <taxon>Bacillati</taxon>
        <taxon>Bacillota</taxon>
        <taxon>Clostridia</taxon>
        <taxon>Eubacteriales</taxon>
        <taxon>Clostridiaceae</taxon>
        <taxon>Mordavella</taxon>
    </lineage>
</organism>
<name>A0A938X9R4_9CLOT</name>
<dbReference type="PANTHER" id="PTHR43611:SF3">
    <property type="entry name" value="FLAVIN MONONUCLEOTIDE HYDROLASE 1, CHLOROPLATIC"/>
    <property type="match status" value="1"/>
</dbReference>
<dbReference type="CDD" id="cd02603">
    <property type="entry name" value="HAD_sEH-N_like"/>
    <property type="match status" value="1"/>
</dbReference>
<dbReference type="NCBIfam" id="TIGR01509">
    <property type="entry name" value="HAD-SF-IA-v3"/>
    <property type="match status" value="1"/>
</dbReference>
<proteinExistence type="predicted"/>
<evidence type="ECO:0000313" key="1">
    <source>
        <dbReference type="EMBL" id="MBM6947508.1"/>
    </source>
</evidence>
<comment type="caution">
    <text evidence="1">The sequence shown here is derived from an EMBL/GenBank/DDBJ whole genome shotgun (WGS) entry which is preliminary data.</text>
</comment>
<dbReference type="Gene3D" id="1.10.150.240">
    <property type="entry name" value="Putative phosphatase, domain 2"/>
    <property type="match status" value="1"/>
</dbReference>
<dbReference type="SFLD" id="SFLDG01129">
    <property type="entry name" value="C1.5:_HAD__Beta-PGM__Phosphata"/>
    <property type="match status" value="1"/>
</dbReference>
<dbReference type="RefSeq" id="WP_204905554.1">
    <property type="nucleotide sequence ID" value="NZ_JACJKS010000002.1"/>
</dbReference>
<reference evidence="1" key="2">
    <citation type="journal article" date="2021" name="Sci. Rep.">
        <title>The distribution of antibiotic resistance genes in chicken gut microbiota commensals.</title>
        <authorList>
            <person name="Juricova H."/>
            <person name="Matiasovicova J."/>
            <person name="Kubasova T."/>
            <person name="Cejkova D."/>
            <person name="Rychlik I."/>
        </authorList>
    </citation>
    <scope>NUCLEOTIDE SEQUENCE</scope>
    <source>
        <strain evidence="1">An582</strain>
    </source>
</reference>
<dbReference type="EMBL" id="JACJKS010000002">
    <property type="protein sequence ID" value="MBM6947508.1"/>
    <property type="molecule type" value="Genomic_DNA"/>
</dbReference>
<dbReference type="InterPro" id="IPR006439">
    <property type="entry name" value="HAD-SF_hydro_IA"/>
</dbReference>
<dbReference type="InterPro" id="IPR023198">
    <property type="entry name" value="PGP-like_dom2"/>
</dbReference>